<evidence type="ECO:0000313" key="3">
    <source>
        <dbReference type="Proteomes" id="UP000290545"/>
    </source>
</evidence>
<name>A0A4Q1D4V5_9BACT</name>
<organism evidence="2 3">
    <name type="scientific">Filimonas effusa</name>
    <dbReference type="NCBI Taxonomy" id="2508721"/>
    <lineage>
        <taxon>Bacteria</taxon>
        <taxon>Pseudomonadati</taxon>
        <taxon>Bacteroidota</taxon>
        <taxon>Chitinophagia</taxon>
        <taxon>Chitinophagales</taxon>
        <taxon>Chitinophagaceae</taxon>
        <taxon>Filimonas</taxon>
    </lineage>
</organism>
<keyword evidence="3" id="KW-1185">Reference proteome</keyword>
<proteinExistence type="predicted"/>
<gene>
    <name evidence="2" type="ORF">ESB13_12730</name>
</gene>
<reference evidence="2 3" key="1">
    <citation type="submission" date="2019-01" db="EMBL/GenBank/DDBJ databases">
        <title>Filimonas sp. strain TTM-71.</title>
        <authorList>
            <person name="Chen W.-M."/>
        </authorList>
    </citation>
    <scope>NUCLEOTIDE SEQUENCE [LARGE SCALE GENOMIC DNA]</scope>
    <source>
        <strain evidence="2 3">TTM-71</strain>
    </source>
</reference>
<keyword evidence="1" id="KW-0732">Signal</keyword>
<dbReference type="Proteomes" id="UP000290545">
    <property type="component" value="Unassembled WGS sequence"/>
</dbReference>
<accession>A0A4Q1D4V5</accession>
<comment type="caution">
    <text evidence="2">The sequence shown here is derived from an EMBL/GenBank/DDBJ whole genome shotgun (WGS) entry which is preliminary data.</text>
</comment>
<sequence length="145" mass="15811">MKKYSVIYMAFFFVLIFTACKKESSGDNVLEGTFTVPYVDAVFDNSSIVAPPRDTTIDIHFVLKRAVNQNTTISYSISGITTAANQTITIDRQELEAVKSVSVPKGTQGQIIVTVTKAVFADNTALNLGYQGTTTDAIVSSMRLR</sequence>
<feature type="chain" id="PRO_5020509970" description="DUF4843 domain-containing protein" evidence="1">
    <location>
        <begin position="22"/>
        <end position="145"/>
    </location>
</feature>
<dbReference type="EMBL" id="SDHZ01000002">
    <property type="protein sequence ID" value="RXK82986.1"/>
    <property type="molecule type" value="Genomic_DNA"/>
</dbReference>
<evidence type="ECO:0000313" key="2">
    <source>
        <dbReference type="EMBL" id="RXK82986.1"/>
    </source>
</evidence>
<dbReference type="AlphaFoldDB" id="A0A4Q1D4V5"/>
<protein>
    <recommendedName>
        <fullName evidence="4">DUF4843 domain-containing protein</fullName>
    </recommendedName>
</protein>
<evidence type="ECO:0000256" key="1">
    <source>
        <dbReference type="SAM" id="SignalP"/>
    </source>
</evidence>
<feature type="signal peptide" evidence="1">
    <location>
        <begin position="1"/>
        <end position="21"/>
    </location>
</feature>
<dbReference type="RefSeq" id="WP_129003851.1">
    <property type="nucleotide sequence ID" value="NZ_SDHZ01000002.1"/>
</dbReference>
<evidence type="ECO:0008006" key="4">
    <source>
        <dbReference type="Google" id="ProtNLM"/>
    </source>
</evidence>
<dbReference type="PROSITE" id="PS51257">
    <property type="entry name" value="PROKAR_LIPOPROTEIN"/>
    <property type="match status" value="1"/>
</dbReference>